<dbReference type="HAMAP" id="MF_00822">
    <property type="entry name" value="UreE"/>
    <property type="match status" value="1"/>
</dbReference>
<accession>A0A447IEK7</accession>
<dbReference type="Pfam" id="PF02814">
    <property type="entry name" value="UreE_N"/>
    <property type="match status" value="1"/>
</dbReference>
<evidence type="ECO:0000313" key="7">
    <source>
        <dbReference type="EMBL" id="VDS05852.1"/>
    </source>
</evidence>
<keyword evidence="4 5" id="KW-0143">Chaperone</keyword>
<evidence type="ECO:0000256" key="4">
    <source>
        <dbReference type="ARBA" id="ARBA00023186"/>
    </source>
</evidence>
<dbReference type="SUPFAM" id="SSF69287">
    <property type="entry name" value="Urease metallochaperone UreE, N-terminal domain"/>
    <property type="match status" value="1"/>
</dbReference>
<dbReference type="AlphaFoldDB" id="A0A447IEK7"/>
<dbReference type="SMART" id="SM00988">
    <property type="entry name" value="UreE_N"/>
    <property type="match status" value="1"/>
</dbReference>
<evidence type="ECO:0000313" key="8">
    <source>
        <dbReference type="Proteomes" id="UP000268844"/>
    </source>
</evidence>
<dbReference type="InterPro" id="IPR007864">
    <property type="entry name" value="UreE_C_dom"/>
</dbReference>
<name>A0A447IEK7_9HYPH</name>
<dbReference type="PIRSF" id="PIRSF036402">
    <property type="entry name" value="Ureas_acces_UreE"/>
    <property type="match status" value="1"/>
</dbReference>
<evidence type="ECO:0000256" key="3">
    <source>
        <dbReference type="ARBA" id="ARBA00022596"/>
    </source>
</evidence>
<dbReference type="Proteomes" id="UP000268844">
    <property type="component" value="Unassembled WGS sequence"/>
</dbReference>
<dbReference type="OrthoDB" id="9802215at2"/>
<sequence>MPPRVSEILPPGNEAKDAFDTIRLDHDQRRLRRKVLRLSGGSEILLDLPQTVSLEHESLLRLEDGRLVQVIAAEELLYAVRANDAGHLLRLAWHIGNRHTPAQLDPNRILIKRDHVLKTMLEGLGATVETVTEPFFAEHGAYAHAHGDTSHALLNRR</sequence>
<comment type="subcellular location">
    <subcellularLocation>
        <location evidence="1 5">Cytoplasm</location>
    </subcellularLocation>
</comment>
<feature type="domain" description="UreE urease accessory N-terminal" evidence="6">
    <location>
        <begin position="4"/>
        <end position="68"/>
    </location>
</feature>
<comment type="function">
    <text evidence="5">Involved in urease metallocenter assembly. Binds nickel. Probably functions as a nickel donor during metallocenter assembly.</text>
</comment>
<keyword evidence="8" id="KW-1185">Reference proteome</keyword>
<dbReference type="SUPFAM" id="SSF69737">
    <property type="entry name" value="Urease metallochaperone UreE, C-terminal domain"/>
    <property type="match status" value="1"/>
</dbReference>
<protein>
    <recommendedName>
        <fullName evidence="5">Urease accessory protein UreE</fullName>
    </recommendedName>
</protein>
<dbReference type="GO" id="GO:0016151">
    <property type="term" value="F:nickel cation binding"/>
    <property type="evidence" value="ECO:0007669"/>
    <property type="project" value="UniProtKB-UniRule"/>
</dbReference>
<dbReference type="InterPro" id="IPR012406">
    <property type="entry name" value="UreE"/>
</dbReference>
<dbReference type="GO" id="GO:0006457">
    <property type="term" value="P:protein folding"/>
    <property type="evidence" value="ECO:0007669"/>
    <property type="project" value="InterPro"/>
</dbReference>
<keyword evidence="3 5" id="KW-0533">Nickel</keyword>
<dbReference type="InterPro" id="IPR036118">
    <property type="entry name" value="UreE_N_sf"/>
</dbReference>
<dbReference type="EMBL" id="UZWD01000037">
    <property type="protein sequence ID" value="VDS05852.1"/>
    <property type="molecule type" value="Genomic_DNA"/>
</dbReference>
<dbReference type="RefSeq" id="WP_126151383.1">
    <property type="nucleotide sequence ID" value="NZ_JBHTMH010000001.1"/>
</dbReference>
<dbReference type="GO" id="GO:0065003">
    <property type="term" value="P:protein-containing complex assembly"/>
    <property type="evidence" value="ECO:0007669"/>
    <property type="project" value="InterPro"/>
</dbReference>
<comment type="similarity">
    <text evidence="5">Belongs to the UreE family.</text>
</comment>
<dbReference type="Pfam" id="PF05194">
    <property type="entry name" value="UreE_C"/>
    <property type="match status" value="1"/>
</dbReference>
<dbReference type="GO" id="GO:0019627">
    <property type="term" value="P:urea metabolic process"/>
    <property type="evidence" value="ECO:0007669"/>
    <property type="project" value="InterPro"/>
</dbReference>
<dbReference type="GO" id="GO:0005737">
    <property type="term" value="C:cytoplasm"/>
    <property type="evidence" value="ECO:0007669"/>
    <property type="project" value="UniProtKB-SubCell"/>
</dbReference>
<dbReference type="Gene3D" id="3.30.70.790">
    <property type="entry name" value="UreE, C-terminal domain"/>
    <property type="match status" value="1"/>
</dbReference>
<gene>
    <name evidence="7" type="primary">ureE1</name>
    <name evidence="5" type="synonym">ureE</name>
    <name evidence="7" type="ORF">DEVEQU_02998</name>
</gene>
<evidence type="ECO:0000259" key="6">
    <source>
        <dbReference type="SMART" id="SM00988"/>
    </source>
</evidence>
<evidence type="ECO:0000256" key="5">
    <source>
        <dbReference type="HAMAP-Rule" id="MF_00822"/>
    </source>
</evidence>
<evidence type="ECO:0000256" key="2">
    <source>
        <dbReference type="ARBA" id="ARBA00022490"/>
    </source>
</evidence>
<dbReference type="Gene3D" id="2.60.260.20">
    <property type="entry name" value="Urease metallochaperone UreE, N-terminal domain"/>
    <property type="match status" value="1"/>
</dbReference>
<reference evidence="7 8" key="1">
    <citation type="submission" date="2018-12" db="EMBL/GenBank/DDBJ databases">
        <authorList>
            <person name="Criscuolo A."/>
        </authorList>
    </citation>
    <scope>NUCLEOTIDE SEQUENCE [LARGE SCALE GENOMIC DNA]</scope>
    <source>
        <strain evidence="7">ACIP1116281</strain>
    </source>
</reference>
<evidence type="ECO:0000256" key="1">
    <source>
        <dbReference type="ARBA" id="ARBA00004496"/>
    </source>
</evidence>
<organism evidence="7 8">
    <name type="scientific">Devosia equisanguinis</name>
    <dbReference type="NCBI Taxonomy" id="2490941"/>
    <lineage>
        <taxon>Bacteria</taxon>
        <taxon>Pseudomonadati</taxon>
        <taxon>Pseudomonadota</taxon>
        <taxon>Alphaproteobacteria</taxon>
        <taxon>Hyphomicrobiales</taxon>
        <taxon>Devosiaceae</taxon>
        <taxon>Devosia</taxon>
    </lineage>
</organism>
<proteinExistence type="inferred from homology"/>
<dbReference type="GO" id="GO:0051082">
    <property type="term" value="F:unfolded protein binding"/>
    <property type="evidence" value="ECO:0007669"/>
    <property type="project" value="UniProtKB-UniRule"/>
</dbReference>
<dbReference type="InterPro" id="IPR004029">
    <property type="entry name" value="UreE_N"/>
</dbReference>
<dbReference type="CDD" id="cd00571">
    <property type="entry name" value="UreE"/>
    <property type="match status" value="1"/>
</dbReference>
<keyword evidence="2 5" id="KW-0963">Cytoplasm</keyword>